<evidence type="ECO:0000313" key="1">
    <source>
        <dbReference type="EMBL" id="ETK74696.1"/>
    </source>
</evidence>
<dbReference type="VEuPathDB" id="FungiDB:PPTG_05244"/>
<organism evidence="1">
    <name type="scientific">Phytophthora nicotianae</name>
    <name type="common">Potato buckeye rot agent</name>
    <name type="synonym">Phytophthora parasitica</name>
    <dbReference type="NCBI Taxonomy" id="4792"/>
    <lineage>
        <taxon>Eukaryota</taxon>
        <taxon>Sar</taxon>
        <taxon>Stramenopiles</taxon>
        <taxon>Oomycota</taxon>
        <taxon>Peronosporomycetes</taxon>
        <taxon>Peronosporales</taxon>
        <taxon>Peronosporaceae</taxon>
        <taxon>Phytophthora</taxon>
    </lineage>
</organism>
<proteinExistence type="predicted"/>
<protein>
    <submittedName>
        <fullName evidence="1">Uncharacterized protein</fullName>
    </submittedName>
</protein>
<reference evidence="1" key="1">
    <citation type="submission" date="2013-11" db="EMBL/GenBank/DDBJ databases">
        <title>The Genome Sequence of Phytophthora parasitica CJ02B3.</title>
        <authorList>
            <consortium name="The Broad Institute Genomics Platform"/>
            <person name="Russ C."/>
            <person name="Tyler B."/>
            <person name="Panabieres F."/>
            <person name="Shan W."/>
            <person name="Tripathy S."/>
            <person name="Grunwald N."/>
            <person name="Machado M."/>
            <person name="Johnson C.S."/>
            <person name="Arredondo F."/>
            <person name="Hong C."/>
            <person name="Coffey M."/>
            <person name="Young S.K."/>
            <person name="Zeng Q."/>
            <person name="Gargeya S."/>
            <person name="Fitzgerald M."/>
            <person name="Abouelleil A."/>
            <person name="Alvarado L."/>
            <person name="Chapman S.B."/>
            <person name="Gainer-Dewar J."/>
            <person name="Goldberg J."/>
            <person name="Griggs A."/>
            <person name="Gujja S."/>
            <person name="Hansen M."/>
            <person name="Howarth C."/>
            <person name="Imamovic A."/>
            <person name="Ireland A."/>
            <person name="Larimer J."/>
            <person name="McCowan C."/>
            <person name="Murphy C."/>
            <person name="Pearson M."/>
            <person name="Poon T.W."/>
            <person name="Priest M."/>
            <person name="Roberts A."/>
            <person name="Saif S."/>
            <person name="Shea T."/>
            <person name="Sykes S."/>
            <person name="Wortman J."/>
            <person name="Nusbaum C."/>
            <person name="Birren B."/>
        </authorList>
    </citation>
    <scope>NUCLEOTIDE SEQUENCE [LARGE SCALE GENOMIC DNA]</scope>
    <source>
        <strain evidence="1">CJ02B3</strain>
    </source>
</reference>
<sequence>MAAPRHVCHKPTSTANVDGRGRTCGERWTCGLLLAEYIKLRDYCGLGGGASGCVERVWPPVFGVRVISTPQNWSSNAVIKWEYEMVYYSKVCADYKCLRTHASASVQDTGSARDEPTMPILPTIIARVGEATRLTGFTVHRVPVRGSTMASTWRMYAEGHCWLRAAVMVLLHY</sequence>
<dbReference type="Proteomes" id="UP000053236">
    <property type="component" value="Unassembled WGS sequence"/>
</dbReference>
<dbReference type="EMBL" id="KI689017">
    <property type="protein sequence ID" value="ETK74696.1"/>
    <property type="molecule type" value="Genomic_DNA"/>
</dbReference>
<dbReference type="AlphaFoldDB" id="W2FXL6"/>
<name>W2FXL6_PHYNI</name>
<accession>W2FXL6</accession>
<gene>
    <name evidence="1" type="ORF">L915_18556</name>
</gene>